<evidence type="ECO:0000256" key="2">
    <source>
        <dbReference type="ARBA" id="ARBA00012438"/>
    </source>
</evidence>
<dbReference type="CDD" id="cd00130">
    <property type="entry name" value="PAS"/>
    <property type="match status" value="2"/>
</dbReference>
<proteinExistence type="predicted"/>
<dbReference type="InterPro" id="IPR000014">
    <property type="entry name" value="PAS"/>
</dbReference>
<dbReference type="InterPro" id="IPR036890">
    <property type="entry name" value="HATPase_C_sf"/>
</dbReference>
<evidence type="ECO:0000256" key="6">
    <source>
        <dbReference type="ARBA" id="ARBA00022777"/>
    </source>
</evidence>
<dbReference type="InterPro" id="IPR000700">
    <property type="entry name" value="PAS-assoc_C"/>
</dbReference>
<keyword evidence="3" id="KW-0597">Phosphoprotein</keyword>
<dbReference type="Pfam" id="PF13581">
    <property type="entry name" value="HATPase_c_2"/>
    <property type="match status" value="1"/>
</dbReference>
<dbReference type="Gene3D" id="3.30.450.20">
    <property type="entry name" value="PAS domain"/>
    <property type="match status" value="2"/>
</dbReference>
<gene>
    <name evidence="11" type="ORF">FHS25_003269</name>
</gene>
<dbReference type="Pfam" id="PF07568">
    <property type="entry name" value="HisKA_2"/>
    <property type="match status" value="1"/>
</dbReference>
<dbReference type="SMART" id="SM00091">
    <property type="entry name" value="PAS"/>
    <property type="match status" value="2"/>
</dbReference>
<comment type="catalytic activity">
    <reaction evidence="1">
        <text>ATP + protein L-histidine = ADP + protein N-phospho-L-histidine.</text>
        <dbReference type="EC" id="2.7.13.3"/>
    </reaction>
</comment>
<evidence type="ECO:0000256" key="7">
    <source>
        <dbReference type="ARBA" id="ARBA00022840"/>
    </source>
</evidence>
<keyword evidence="6" id="KW-0418">Kinase</keyword>
<dbReference type="PROSITE" id="PS50113">
    <property type="entry name" value="PAC"/>
    <property type="match status" value="1"/>
</dbReference>
<dbReference type="EC" id="2.7.13.3" evidence="2"/>
<dbReference type="PROSITE" id="PS50112">
    <property type="entry name" value="PAS"/>
    <property type="match status" value="2"/>
</dbReference>
<sequence>MDQYAFPGENADVYRHIVESALDYAIFTMDIDGTVATWSTGAKNLFGYSPYEMIGQNSELIFSFEDQLAGVPLKERRVALAEGRADDNRWHVRKDGSMFWASGLMMPLRNDAGGVYGLMKVVRDRTRTLQQDETLRSSQERLQLILQSATDYAIFTFDRDGLIIRWNTGACRIFGYEERDILDRDARILFLPEDRENGALEREMKTAFECGRAENERFHMRKDGTAFWGSGLTMPLRAHHNRAGYLKVLRDDTERHFADEHQQIMMREISHRVKNSLMLVAGMLAMQARLAQHPEVGRALSDAEARVGTIAQVHDQLWRQPHIETVDLADFLSNLCQRLQQSASQHAVSVEVEPCVVDADRAIQIALLVNELVTNAFKHAYPDGSGPVTVRAHSTNDEILLEIADAEKVCRRNFRPSKMTVKAWE</sequence>
<feature type="domain" description="PAC" evidence="10">
    <location>
        <begin position="85"/>
        <end position="137"/>
    </location>
</feature>
<evidence type="ECO:0000256" key="5">
    <source>
        <dbReference type="ARBA" id="ARBA00022741"/>
    </source>
</evidence>
<evidence type="ECO:0000256" key="4">
    <source>
        <dbReference type="ARBA" id="ARBA00022679"/>
    </source>
</evidence>
<dbReference type="Gene3D" id="3.30.565.10">
    <property type="entry name" value="Histidine kinase-like ATPase, C-terminal domain"/>
    <property type="match status" value="1"/>
</dbReference>
<evidence type="ECO:0000259" key="10">
    <source>
        <dbReference type="PROSITE" id="PS50113"/>
    </source>
</evidence>
<protein>
    <recommendedName>
        <fullName evidence="2">histidine kinase</fullName>
        <ecNumber evidence="2">2.7.13.3</ecNumber>
    </recommendedName>
</protein>
<comment type="caution">
    <text evidence="11">The sequence shown here is derived from an EMBL/GenBank/DDBJ whole genome shotgun (WGS) entry which is preliminary data.</text>
</comment>
<dbReference type="PANTHER" id="PTHR41523">
    <property type="entry name" value="TWO-COMPONENT SYSTEM SENSOR PROTEIN"/>
    <property type="match status" value="1"/>
</dbReference>
<evidence type="ECO:0000313" key="11">
    <source>
        <dbReference type="EMBL" id="MBB3162806.1"/>
    </source>
</evidence>
<keyword evidence="12" id="KW-1185">Reference proteome</keyword>
<organism evidence="11 12">
    <name type="scientific">Rhizobium laguerreae</name>
    <dbReference type="NCBI Taxonomy" id="1076926"/>
    <lineage>
        <taxon>Bacteria</taxon>
        <taxon>Pseudomonadati</taxon>
        <taxon>Pseudomonadota</taxon>
        <taxon>Alphaproteobacteria</taxon>
        <taxon>Hyphomicrobiales</taxon>
        <taxon>Rhizobiaceae</taxon>
        <taxon>Rhizobium/Agrobacterium group</taxon>
        <taxon>Rhizobium</taxon>
    </lineage>
</organism>
<dbReference type="InterPro" id="IPR003594">
    <property type="entry name" value="HATPase_dom"/>
</dbReference>
<dbReference type="InterPro" id="IPR035965">
    <property type="entry name" value="PAS-like_dom_sf"/>
</dbReference>
<evidence type="ECO:0000259" key="9">
    <source>
        <dbReference type="PROSITE" id="PS50112"/>
    </source>
</evidence>
<dbReference type="SUPFAM" id="SSF55874">
    <property type="entry name" value="ATPase domain of HSP90 chaperone/DNA topoisomerase II/histidine kinase"/>
    <property type="match status" value="1"/>
</dbReference>
<dbReference type="SUPFAM" id="SSF55785">
    <property type="entry name" value="PYP-like sensor domain (PAS domain)"/>
    <property type="match status" value="2"/>
</dbReference>
<feature type="domain" description="PAS" evidence="9">
    <location>
        <begin position="138"/>
        <end position="196"/>
    </location>
</feature>
<dbReference type="Proteomes" id="UP000542811">
    <property type="component" value="Unassembled WGS sequence"/>
</dbReference>
<keyword evidence="5" id="KW-0547">Nucleotide-binding</keyword>
<keyword evidence="4" id="KW-0808">Transferase</keyword>
<dbReference type="NCBIfam" id="TIGR00229">
    <property type="entry name" value="sensory_box"/>
    <property type="match status" value="2"/>
</dbReference>
<dbReference type="EMBL" id="JACHXX010000003">
    <property type="protein sequence ID" value="MBB3162806.1"/>
    <property type="molecule type" value="Genomic_DNA"/>
</dbReference>
<evidence type="ECO:0000256" key="3">
    <source>
        <dbReference type="ARBA" id="ARBA00022553"/>
    </source>
</evidence>
<evidence type="ECO:0000256" key="1">
    <source>
        <dbReference type="ARBA" id="ARBA00000085"/>
    </source>
</evidence>
<reference evidence="11 12" key="1">
    <citation type="submission" date="2020-08" db="EMBL/GenBank/DDBJ databases">
        <title>Genomic Encyclopedia of Type Strains, Phase III (KMG-III): the genomes of soil and plant-associated and newly described type strains.</title>
        <authorList>
            <person name="Whitman W."/>
        </authorList>
    </citation>
    <scope>NUCLEOTIDE SEQUENCE [LARGE SCALE GENOMIC DNA]</scope>
    <source>
        <strain evidence="11 12">CECT 8280</strain>
    </source>
</reference>
<feature type="domain" description="PAS" evidence="9">
    <location>
        <begin position="10"/>
        <end position="64"/>
    </location>
</feature>
<accession>A0ABR6G975</accession>
<name>A0ABR6G975_9HYPH</name>
<keyword evidence="7" id="KW-0067">ATP-binding</keyword>
<dbReference type="Pfam" id="PF13426">
    <property type="entry name" value="PAS_9"/>
    <property type="match status" value="2"/>
</dbReference>
<evidence type="ECO:0000313" key="12">
    <source>
        <dbReference type="Proteomes" id="UP000542811"/>
    </source>
</evidence>
<evidence type="ECO:0000256" key="8">
    <source>
        <dbReference type="ARBA" id="ARBA00023026"/>
    </source>
</evidence>
<dbReference type="PANTHER" id="PTHR41523:SF8">
    <property type="entry name" value="ETHYLENE RESPONSE SENSOR PROTEIN"/>
    <property type="match status" value="1"/>
</dbReference>
<dbReference type="InterPro" id="IPR011495">
    <property type="entry name" value="Sig_transdc_His_kin_sub2_dim/P"/>
</dbReference>
<keyword evidence="8" id="KW-0843">Virulence</keyword>